<gene>
    <name evidence="1" type="ORF">Terrestrivirus4_179</name>
</gene>
<name>A0A3G4ZQ72_9VIRU</name>
<protein>
    <submittedName>
        <fullName evidence="1">Uncharacterized protein</fullName>
    </submittedName>
</protein>
<sequence>MNSEATKKLGEFSNLMNQYKQAQKQIETKQMIVAKHLMTLGVELQKKLNAVDKSMVYIQKVTSMKTSVSNIILSDSTDSNKLKAIQKELLQDTVDTNNEEINTSVKNGVTETLDDVFNTIVSNILKDLNDPEVTKDQMDSVLDEQKTKIFNDVMSAFIKSEEKYKQFKQDIVDVLKDNCYIDSEKISKVTNCVI</sequence>
<reference evidence="1" key="1">
    <citation type="submission" date="2018-10" db="EMBL/GenBank/DDBJ databases">
        <title>Hidden diversity of soil giant viruses.</title>
        <authorList>
            <person name="Schulz F."/>
            <person name="Alteio L."/>
            <person name="Goudeau D."/>
            <person name="Ryan E.M."/>
            <person name="Malmstrom R.R."/>
            <person name="Blanchard J."/>
            <person name="Woyke T."/>
        </authorList>
    </citation>
    <scope>NUCLEOTIDE SEQUENCE</scope>
    <source>
        <strain evidence="1">TEV1</strain>
    </source>
</reference>
<dbReference type="EMBL" id="MK071982">
    <property type="protein sequence ID" value="AYV76131.1"/>
    <property type="molecule type" value="Genomic_DNA"/>
</dbReference>
<accession>A0A3G4ZQ72</accession>
<organism evidence="1">
    <name type="scientific">Terrestrivirus sp</name>
    <dbReference type="NCBI Taxonomy" id="2487775"/>
    <lineage>
        <taxon>Viruses</taxon>
        <taxon>Varidnaviria</taxon>
        <taxon>Bamfordvirae</taxon>
        <taxon>Nucleocytoviricota</taxon>
        <taxon>Megaviricetes</taxon>
        <taxon>Imitervirales</taxon>
        <taxon>Mimiviridae</taxon>
        <taxon>Klosneuvirinae</taxon>
    </lineage>
</organism>
<evidence type="ECO:0000313" key="1">
    <source>
        <dbReference type="EMBL" id="AYV76131.1"/>
    </source>
</evidence>
<proteinExistence type="predicted"/>